<feature type="region of interest" description="Disordered" evidence="1">
    <location>
        <begin position="116"/>
        <end position="141"/>
    </location>
</feature>
<dbReference type="AlphaFoldDB" id="M4DEZ9"/>
<reference evidence="2 3" key="2">
    <citation type="journal article" date="2018" name="Hortic Res">
        <title>Improved Brassica rapa reference genome by single-molecule sequencing and chromosome conformation capture technologies.</title>
        <authorList>
            <person name="Zhang L."/>
            <person name="Cai X."/>
            <person name="Wu J."/>
            <person name="Liu M."/>
            <person name="Grob S."/>
            <person name="Cheng F."/>
            <person name="Liang J."/>
            <person name="Cai C."/>
            <person name="Liu Z."/>
            <person name="Liu B."/>
            <person name="Wang F."/>
            <person name="Li S."/>
            <person name="Liu F."/>
            <person name="Li X."/>
            <person name="Cheng L."/>
            <person name="Yang W."/>
            <person name="Li M.H."/>
            <person name="Grossniklaus U."/>
            <person name="Zheng H."/>
            <person name="Wang X."/>
        </authorList>
    </citation>
    <scope>NUCLEOTIDE SEQUENCE [LARGE SCALE GENOMIC DNA]</scope>
    <source>
        <strain evidence="2 3">cv. Chiifu-401-42</strain>
    </source>
</reference>
<protein>
    <submittedName>
        <fullName evidence="2">Uncharacterized protein</fullName>
    </submittedName>
</protein>
<dbReference type="EnsemblPlants" id="Bra015071.1">
    <property type="protein sequence ID" value="Bra015071.1-P"/>
    <property type="gene ID" value="Bra015071"/>
</dbReference>
<sequence>MFRPRFVRPIIPISPTELFTDWTRVRAIPRPTRQAKIDGRARINLEHEESEDDQNFSILVSLARTACTSDRTDDLASLFDPIMDFSLGHFSKARILVISEELGLVGTQLVREGHKTGLPDHPSSVLLLTATDPSNSDEPGQ</sequence>
<dbReference type="HOGENOM" id="CLU_1828040_0_0_1"/>
<name>M4DEZ9_BRACM</name>
<feature type="compositionally biased region" description="Polar residues" evidence="1">
    <location>
        <begin position="131"/>
        <end position="141"/>
    </location>
</feature>
<evidence type="ECO:0000313" key="2">
    <source>
        <dbReference type="EnsemblPlants" id="Bra015071.1-P"/>
    </source>
</evidence>
<evidence type="ECO:0000313" key="3">
    <source>
        <dbReference type="Proteomes" id="UP000011750"/>
    </source>
</evidence>
<organism evidence="2 3">
    <name type="scientific">Brassica campestris</name>
    <name type="common">Field mustard</name>
    <dbReference type="NCBI Taxonomy" id="3711"/>
    <lineage>
        <taxon>Eukaryota</taxon>
        <taxon>Viridiplantae</taxon>
        <taxon>Streptophyta</taxon>
        <taxon>Embryophyta</taxon>
        <taxon>Tracheophyta</taxon>
        <taxon>Spermatophyta</taxon>
        <taxon>Magnoliopsida</taxon>
        <taxon>eudicotyledons</taxon>
        <taxon>Gunneridae</taxon>
        <taxon>Pentapetalae</taxon>
        <taxon>rosids</taxon>
        <taxon>malvids</taxon>
        <taxon>Brassicales</taxon>
        <taxon>Brassicaceae</taxon>
        <taxon>Brassiceae</taxon>
        <taxon>Brassica</taxon>
    </lineage>
</organism>
<accession>M4DEZ9</accession>
<reference evidence="2 3" key="1">
    <citation type="journal article" date="2011" name="Nat. Genet.">
        <title>The genome of the mesopolyploid crop species Brassica rapa.</title>
        <authorList>
            <consortium name="Brassica rapa Genome Sequencing Project Consortium"/>
            <person name="Wang X."/>
            <person name="Wang H."/>
            <person name="Wang J."/>
            <person name="Sun R."/>
            <person name="Wu J."/>
            <person name="Liu S."/>
            <person name="Bai Y."/>
            <person name="Mun J.H."/>
            <person name="Bancroft I."/>
            <person name="Cheng F."/>
            <person name="Huang S."/>
            <person name="Li X."/>
            <person name="Hua W."/>
            <person name="Wang J."/>
            <person name="Wang X."/>
            <person name="Freeling M."/>
            <person name="Pires J.C."/>
            <person name="Paterson A.H."/>
            <person name="Chalhoub B."/>
            <person name="Wang B."/>
            <person name="Hayward A."/>
            <person name="Sharpe A.G."/>
            <person name="Park B.S."/>
            <person name="Weisshaar B."/>
            <person name="Liu B."/>
            <person name="Li B."/>
            <person name="Liu B."/>
            <person name="Tong C."/>
            <person name="Song C."/>
            <person name="Duran C."/>
            <person name="Peng C."/>
            <person name="Geng C."/>
            <person name="Koh C."/>
            <person name="Lin C."/>
            <person name="Edwards D."/>
            <person name="Mu D."/>
            <person name="Shen D."/>
            <person name="Soumpourou E."/>
            <person name="Li F."/>
            <person name="Fraser F."/>
            <person name="Conant G."/>
            <person name="Lassalle G."/>
            <person name="King G.J."/>
            <person name="Bonnema G."/>
            <person name="Tang H."/>
            <person name="Wang H."/>
            <person name="Belcram H."/>
            <person name="Zhou H."/>
            <person name="Hirakawa H."/>
            <person name="Abe H."/>
            <person name="Guo H."/>
            <person name="Wang H."/>
            <person name="Jin H."/>
            <person name="Parkin I.A."/>
            <person name="Batley J."/>
            <person name="Kim J.S."/>
            <person name="Just J."/>
            <person name="Li J."/>
            <person name="Xu J."/>
            <person name="Deng J."/>
            <person name="Kim J.A."/>
            <person name="Li J."/>
            <person name="Yu J."/>
            <person name="Meng J."/>
            <person name="Wang J."/>
            <person name="Min J."/>
            <person name="Poulain J."/>
            <person name="Wang J."/>
            <person name="Hatakeyama K."/>
            <person name="Wu K."/>
            <person name="Wang L."/>
            <person name="Fang L."/>
            <person name="Trick M."/>
            <person name="Links M.G."/>
            <person name="Zhao M."/>
            <person name="Jin M."/>
            <person name="Ramchiary N."/>
            <person name="Drou N."/>
            <person name="Berkman P.J."/>
            <person name="Cai Q."/>
            <person name="Huang Q."/>
            <person name="Li R."/>
            <person name="Tabata S."/>
            <person name="Cheng S."/>
            <person name="Zhang S."/>
            <person name="Zhang S."/>
            <person name="Huang S."/>
            <person name="Sato S."/>
            <person name="Sun S."/>
            <person name="Kwon S.J."/>
            <person name="Choi S.R."/>
            <person name="Lee T.H."/>
            <person name="Fan W."/>
            <person name="Zhao X."/>
            <person name="Tan X."/>
            <person name="Xu X."/>
            <person name="Wang Y."/>
            <person name="Qiu Y."/>
            <person name="Yin Y."/>
            <person name="Li Y."/>
            <person name="Du Y."/>
            <person name="Liao Y."/>
            <person name="Lim Y."/>
            <person name="Narusaka Y."/>
            <person name="Wang Y."/>
            <person name="Wang Z."/>
            <person name="Li Z."/>
            <person name="Wang Z."/>
            <person name="Xiong Z."/>
            <person name="Zhang Z."/>
        </authorList>
    </citation>
    <scope>NUCLEOTIDE SEQUENCE [LARGE SCALE GENOMIC DNA]</scope>
    <source>
        <strain evidence="2 3">cv. Chiifu-401-42</strain>
    </source>
</reference>
<proteinExistence type="predicted"/>
<dbReference type="Gramene" id="Bra015071.1">
    <property type="protein sequence ID" value="Bra015071.1-P"/>
    <property type="gene ID" value="Bra015071"/>
</dbReference>
<dbReference type="InParanoid" id="M4DEZ9"/>
<evidence type="ECO:0000256" key="1">
    <source>
        <dbReference type="SAM" id="MobiDB-lite"/>
    </source>
</evidence>
<reference evidence="2" key="3">
    <citation type="submission" date="2023-03" db="UniProtKB">
        <authorList>
            <consortium name="EnsemblPlants"/>
        </authorList>
    </citation>
    <scope>IDENTIFICATION</scope>
    <source>
        <strain evidence="2">cv. Chiifu-401-42</strain>
    </source>
</reference>
<dbReference type="Proteomes" id="UP000011750">
    <property type="component" value="Chromosome A07"/>
</dbReference>
<dbReference type="OMA" id="HINYNDW"/>
<keyword evidence="3" id="KW-1185">Reference proteome</keyword>